<protein>
    <submittedName>
        <fullName evidence="1">Uncharacterized protein</fullName>
    </submittedName>
</protein>
<feature type="non-terminal residue" evidence="1">
    <location>
        <position position="33"/>
    </location>
</feature>
<dbReference type="AlphaFoldDB" id="A0A0F8YWQ2"/>
<organism evidence="1">
    <name type="scientific">marine sediment metagenome</name>
    <dbReference type="NCBI Taxonomy" id="412755"/>
    <lineage>
        <taxon>unclassified sequences</taxon>
        <taxon>metagenomes</taxon>
        <taxon>ecological metagenomes</taxon>
    </lineage>
</organism>
<comment type="caution">
    <text evidence="1">The sequence shown here is derived from an EMBL/GenBank/DDBJ whole genome shotgun (WGS) entry which is preliminary data.</text>
</comment>
<gene>
    <name evidence="1" type="ORF">LCGC14_3105080</name>
</gene>
<dbReference type="EMBL" id="LAZR01067022">
    <property type="protein sequence ID" value="KKK52421.1"/>
    <property type="molecule type" value="Genomic_DNA"/>
</dbReference>
<name>A0A0F8YWQ2_9ZZZZ</name>
<sequence length="33" mass="3765">MKKKKEESGTKKKLSIKDRLVIVELLPVQGNII</sequence>
<accession>A0A0F8YWQ2</accession>
<reference evidence="1" key="1">
    <citation type="journal article" date="2015" name="Nature">
        <title>Complex archaea that bridge the gap between prokaryotes and eukaryotes.</title>
        <authorList>
            <person name="Spang A."/>
            <person name="Saw J.H."/>
            <person name="Jorgensen S.L."/>
            <person name="Zaremba-Niedzwiedzka K."/>
            <person name="Martijn J."/>
            <person name="Lind A.E."/>
            <person name="van Eijk R."/>
            <person name="Schleper C."/>
            <person name="Guy L."/>
            <person name="Ettema T.J."/>
        </authorList>
    </citation>
    <scope>NUCLEOTIDE SEQUENCE</scope>
</reference>
<proteinExistence type="predicted"/>
<evidence type="ECO:0000313" key="1">
    <source>
        <dbReference type="EMBL" id="KKK52421.1"/>
    </source>
</evidence>